<dbReference type="EnsemblPlants" id="MELO3C006508.2.1">
    <property type="protein sequence ID" value="MELO3C006508.2.1"/>
    <property type="gene ID" value="MELO3C006508.2"/>
</dbReference>
<proteinExistence type="predicted"/>
<sequence>MAIQSFDRTWEIEKYRRKNHSTNKFPRSPALMGVFYGGEENKWGKGKCKP</sequence>
<accession>A0A9I9CP70</accession>
<evidence type="ECO:0000313" key="1">
    <source>
        <dbReference type="EnsemblPlants" id="MELO3C006508.2.1"/>
    </source>
</evidence>
<reference evidence="1" key="1">
    <citation type="submission" date="2023-03" db="UniProtKB">
        <authorList>
            <consortium name="EnsemblPlants"/>
        </authorList>
    </citation>
    <scope>IDENTIFICATION</scope>
</reference>
<name>A0A9I9CP70_CUCME</name>
<dbReference type="Gramene" id="MELO3C006508.2.1">
    <property type="protein sequence ID" value="MELO3C006508.2.1"/>
    <property type="gene ID" value="MELO3C006508.2"/>
</dbReference>
<organism evidence="1">
    <name type="scientific">Cucumis melo</name>
    <name type="common">Muskmelon</name>
    <dbReference type="NCBI Taxonomy" id="3656"/>
    <lineage>
        <taxon>Eukaryota</taxon>
        <taxon>Viridiplantae</taxon>
        <taxon>Streptophyta</taxon>
        <taxon>Embryophyta</taxon>
        <taxon>Tracheophyta</taxon>
        <taxon>Spermatophyta</taxon>
        <taxon>Magnoliopsida</taxon>
        <taxon>eudicotyledons</taxon>
        <taxon>Gunneridae</taxon>
        <taxon>Pentapetalae</taxon>
        <taxon>rosids</taxon>
        <taxon>fabids</taxon>
        <taxon>Cucurbitales</taxon>
        <taxon>Cucurbitaceae</taxon>
        <taxon>Benincaseae</taxon>
        <taxon>Cucumis</taxon>
    </lineage>
</organism>
<protein>
    <submittedName>
        <fullName evidence="1">Uncharacterized protein</fullName>
    </submittedName>
</protein>
<dbReference type="AlphaFoldDB" id="A0A9I9CP70"/>